<dbReference type="InterPro" id="IPR036380">
    <property type="entry name" value="Isochorismatase-like_sf"/>
</dbReference>
<dbReference type="OMA" id="YDICVTH"/>
<comment type="similarity">
    <text evidence="1">Belongs to the isochorismatase family.</text>
</comment>
<keyword evidence="10" id="KW-1185">Reference proteome</keyword>
<name>A0A0N4XJZ7_NIPBR</name>
<evidence type="ECO:0000313" key="11">
    <source>
        <dbReference type="WBParaSite" id="NBR_0000284901-mRNA-1"/>
    </source>
</evidence>
<accession>A0A0N4XJZ7</accession>
<dbReference type="EC" id="3.5.1.19" evidence="6"/>
<dbReference type="Pfam" id="PF00857">
    <property type="entry name" value="Isochorismatase"/>
    <property type="match status" value="1"/>
</dbReference>
<keyword evidence="2" id="KW-0662">Pyridine nucleotide biosynthesis</keyword>
<evidence type="ECO:0000313" key="10">
    <source>
        <dbReference type="Proteomes" id="UP000271162"/>
    </source>
</evidence>
<reference evidence="9 10" key="2">
    <citation type="submission" date="2018-11" db="EMBL/GenBank/DDBJ databases">
        <authorList>
            <consortium name="Pathogen Informatics"/>
        </authorList>
    </citation>
    <scope>NUCLEOTIDE SEQUENCE [LARGE SCALE GENOMIC DNA]</scope>
</reference>
<evidence type="ECO:0000256" key="5">
    <source>
        <dbReference type="ARBA" id="ARBA00037900"/>
    </source>
</evidence>
<dbReference type="STRING" id="27835.A0A0N4XJZ7"/>
<sequence length="113" mass="12695">MEKKQRKSNTFSNDLEELLKSNGITAVLGCGLAFDICVRHTVVDANNLGFLTGVIRDCSQGFSQENIKETCRVLDSENIAIVDVWKARSIIERHKVPVEWICRLMDLIDNGSL</sequence>
<evidence type="ECO:0000256" key="2">
    <source>
        <dbReference type="ARBA" id="ARBA00022642"/>
    </source>
</evidence>
<dbReference type="GO" id="GO:0019363">
    <property type="term" value="P:pyridine nucleotide biosynthetic process"/>
    <property type="evidence" value="ECO:0007669"/>
    <property type="project" value="UniProtKB-KW"/>
</dbReference>
<dbReference type="Gene3D" id="3.40.50.850">
    <property type="entry name" value="Isochorismatase-like"/>
    <property type="match status" value="1"/>
</dbReference>
<keyword evidence="3" id="KW-0479">Metal-binding</keyword>
<evidence type="ECO:0000256" key="4">
    <source>
        <dbReference type="ARBA" id="ARBA00022801"/>
    </source>
</evidence>
<dbReference type="InterPro" id="IPR000868">
    <property type="entry name" value="Isochorismatase-like_dom"/>
</dbReference>
<keyword evidence="4" id="KW-0378">Hydrolase</keyword>
<feature type="domain" description="Isochorismatase-like" evidence="8">
    <location>
        <begin position="4"/>
        <end position="69"/>
    </location>
</feature>
<proteinExistence type="inferred from homology"/>
<protein>
    <recommendedName>
        <fullName evidence="6">nicotinamidase</fullName>
        <ecNumber evidence="6">3.5.1.19</ecNumber>
    </recommendedName>
    <alternativeName>
        <fullName evidence="7">Nicotinamide deamidase</fullName>
    </alternativeName>
</protein>
<dbReference type="PANTHER" id="PTHR11080">
    <property type="entry name" value="PYRAZINAMIDASE/NICOTINAMIDASE"/>
    <property type="match status" value="1"/>
</dbReference>
<evidence type="ECO:0000259" key="8">
    <source>
        <dbReference type="Pfam" id="PF00857"/>
    </source>
</evidence>
<dbReference type="WBParaSite" id="NBR_0000284901-mRNA-1">
    <property type="protein sequence ID" value="NBR_0000284901-mRNA-1"/>
    <property type="gene ID" value="NBR_0000284901"/>
</dbReference>
<dbReference type="PANTHER" id="PTHR11080:SF2">
    <property type="entry name" value="LD05707P"/>
    <property type="match status" value="1"/>
</dbReference>
<evidence type="ECO:0000256" key="3">
    <source>
        <dbReference type="ARBA" id="ARBA00022723"/>
    </source>
</evidence>
<evidence type="ECO:0000313" key="9">
    <source>
        <dbReference type="EMBL" id="VDL66439.1"/>
    </source>
</evidence>
<organism evidence="11">
    <name type="scientific">Nippostrongylus brasiliensis</name>
    <name type="common">Rat hookworm</name>
    <dbReference type="NCBI Taxonomy" id="27835"/>
    <lineage>
        <taxon>Eukaryota</taxon>
        <taxon>Metazoa</taxon>
        <taxon>Ecdysozoa</taxon>
        <taxon>Nematoda</taxon>
        <taxon>Chromadorea</taxon>
        <taxon>Rhabditida</taxon>
        <taxon>Rhabditina</taxon>
        <taxon>Rhabditomorpha</taxon>
        <taxon>Strongyloidea</taxon>
        <taxon>Heligmosomidae</taxon>
        <taxon>Nippostrongylus</taxon>
    </lineage>
</organism>
<evidence type="ECO:0000256" key="1">
    <source>
        <dbReference type="ARBA" id="ARBA00006336"/>
    </source>
</evidence>
<evidence type="ECO:0000256" key="7">
    <source>
        <dbReference type="ARBA" id="ARBA00043224"/>
    </source>
</evidence>
<evidence type="ECO:0000256" key="6">
    <source>
        <dbReference type="ARBA" id="ARBA00039017"/>
    </source>
</evidence>
<dbReference type="AlphaFoldDB" id="A0A0N4XJZ7"/>
<dbReference type="GO" id="GO:0008936">
    <property type="term" value="F:nicotinamidase activity"/>
    <property type="evidence" value="ECO:0007669"/>
    <property type="project" value="UniProtKB-EC"/>
</dbReference>
<dbReference type="Proteomes" id="UP000271162">
    <property type="component" value="Unassembled WGS sequence"/>
</dbReference>
<dbReference type="GO" id="GO:0046872">
    <property type="term" value="F:metal ion binding"/>
    <property type="evidence" value="ECO:0007669"/>
    <property type="project" value="UniProtKB-KW"/>
</dbReference>
<comment type="pathway">
    <text evidence="5">Cofactor biosynthesis; nicotinate biosynthesis; nicotinate from nicotinamide: step 1/1.</text>
</comment>
<gene>
    <name evidence="9" type="ORF">NBR_LOCUS2850</name>
</gene>
<dbReference type="EMBL" id="UYSL01003670">
    <property type="protein sequence ID" value="VDL66439.1"/>
    <property type="molecule type" value="Genomic_DNA"/>
</dbReference>
<dbReference type="InterPro" id="IPR052347">
    <property type="entry name" value="Isochorismatase_Nicotinamidase"/>
</dbReference>
<dbReference type="SUPFAM" id="SSF52499">
    <property type="entry name" value="Isochorismatase-like hydrolases"/>
    <property type="match status" value="1"/>
</dbReference>
<reference evidence="11" key="1">
    <citation type="submission" date="2017-02" db="UniProtKB">
        <authorList>
            <consortium name="WormBaseParasite"/>
        </authorList>
    </citation>
    <scope>IDENTIFICATION</scope>
</reference>